<proteinExistence type="predicted"/>
<protein>
    <recommendedName>
        <fullName evidence="5">Secreted protein</fullName>
    </recommendedName>
</protein>
<evidence type="ECO:0008006" key="5">
    <source>
        <dbReference type="Google" id="ProtNLM"/>
    </source>
</evidence>
<dbReference type="EMBL" id="JBHUDY010000002">
    <property type="protein sequence ID" value="MFD1613013.1"/>
    <property type="molecule type" value="Genomic_DNA"/>
</dbReference>
<keyword evidence="2" id="KW-1133">Transmembrane helix</keyword>
<dbReference type="Proteomes" id="UP001597115">
    <property type="component" value="Unassembled WGS sequence"/>
</dbReference>
<sequence>MAADFTPAFWLILGLTLILGWVLGLMSRSGGGRYKRELAAEREAHAATKRDYEARVAEHDRRAAEHERRIADYERARPATAYRDGDPRPDLRGEPGPGERVEIDANGNRVIRPIR</sequence>
<evidence type="ECO:0000313" key="4">
    <source>
        <dbReference type="Proteomes" id="UP001597115"/>
    </source>
</evidence>
<name>A0ABW4I4Y3_9SPHN</name>
<feature type="transmembrane region" description="Helical" evidence="2">
    <location>
        <begin position="6"/>
        <end position="26"/>
    </location>
</feature>
<organism evidence="3 4">
    <name type="scientific">Sphingomonas tabacisoli</name>
    <dbReference type="NCBI Taxonomy" id="2249466"/>
    <lineage>
        <taxon>Bacteria</taxon>
        <taxon>Pseudomonadati</taxon>
        <taxon>Pseudomonadota</taxon>
        <taxon>Alphaproteobacteria</taxon>
        <taxon>Sphingomonadales</taxon>
        <taxon>Sphingomonadaceae</taxon>
        <taxon>Sphingomonas</taxon>
    </lineage>
</organism>
<feature type="compositionally biased region" description="Basic and acidic residues" evidence="1">
    <location>
        <begin position="50"/>
        <end position="103"/>
    </location>
</feature>
<accession>A0ABW4I4Y3</accession>
<evidence type="ECO:0000313" key="3">
    <source>
        <dbReference type="EMBL" id="MFD1613013.1"/>
    </source>
</evidence>
<gene>
    <name evidence="3" type="ORF">ACFSCW_14505</name>
</gene>
<dbReference type="RefSeq" id="WP_380890676.1">
    <property type="nucleotide sequence ID" value="NZ_JBHUDY010000002.1"/>
</dbReference>
<feature type="region of interest" description="Disordered" evidence="1">
    <location>
        <begin position="50"/>
        <end position="107"/>
    </location>
</feature>
<keyword evidence="2" id="KW-0812">Transmembrane</keyword>
<keyword evidence="4" id="KW-1185">Reference proteome</keyword>
<evidence type="ECO:0000256" key="2">
    <source>
        <dbReference type="SAM" id="Phobius"/>
    </source>
</evidence>
<comment type="caution">
    <text evidence="3">The sequence shown here is derived from an EMBL/GenBank/DDBJ whole genome shotgun (WGS) entry which is preliminary data.</text>
</comment>
<reference evidence="4" key="1">
    <citation type="journal article" date="2019" name="Int. J. Syst. Evol. Microbiol.">
        <title>The Global Catalogue of Microorganisms (GCM) 10K type strain sequencing project: providing services to taxonomists for standard genome sequencing and annotation.</title>
        <authorList>
            <consortium name="The Broad Institute Genomics Platform"/>
            <consortium name="The Broad Institute Genome Sequencing Center for Infectious Disease"/>
            <person name="Wu L."/>
            <person name="Ma J."/>
        </authorList>
    </citation>
    <scope>NUCLEOTIDE SEQUENCE [LARGE SCALE GENOMIC DNA]</scope>
    <source>
        <strain evidence="4">CGMCC 1.16275</strain>
    </source>
</reference>
<keyword evidence="2" id="KW-0472">Membrane</keyword>
<evidence type="ECO:0000256" key="1">
    <source>
        <dbReference type="SAM" id="MobiDB-lite"/>
    </source>
</evidence>